<dbReference type="InterPro" id="IPR023796">
    <property type="entry name" value="Serpin_dom"/>
</dbReference>
<name>A0A7R9LLQ5_9ACAR</name>
<dbReference type="EMBL" id="OC916356">
    <property type="protein sequence ID" value="CAD7644005.1"/>
    <property type="molecule type" value="Genomic_DNA"/>
</dbReference>
<comment type="similarity">
    <text evidence="1 5">Belongs to the serpin family.</text>
</comment>
<evidence type="ECO:0000313" key="7">
    <source>
        <dbReference type="EMBL" id="CAD7644005.1"/>
    </source>
</evidence>
<dbReference type="Proteomes" id="UP000728032">
    <property type="component" value="Unassembled WGS sequence"/>
</dbReference>
<keyword evidence="3" id="KW-0722">Serine protease inhibitor</keyword>
<proteinExistence type="inferred from homology"/>
<evidence type="ECO:0000259" key="6">
    <source>
        <dbReference type="SMART" id="SM00093"/>
    </source>
</evidence>
<evidence type="ECO:0000256" key="2">
    <source>
        <dbReference type="ARBA" id="ARBA00022690"/>
    </source>
</evidence>
<dbReference type="PANTHER" id="PTHR11461:SF211">
    <property type="entry name" value="GH10112P-RELATED"/>
    <property type="match status" value="1"/>
</dbReference>
<keyword evidence="4" id="KW-0325">Glycoprotein</keyword>
<dbReference type="InterPro" id="IPR036186">
    <property type="entry name" value="Serpin_sf"/>
</dbReference>
<dbReference type="InterPro" id="IPR042178">
    <property type="entry name" value="Serpin_sf_1"/>
</dbReference>
<dbReference type="OrthoDB" id="6515587at2759"/>
<dbReference type="Gene3D" id="2.30.39.10">
    <property type="entry name" value="Alpha-1-antitrypsin, domain 1"/>
    <property type="match status" value="1"/>
</dbReference>
<dbReference type="GO" id="GO:0005615">
    <property type="term" value="C:extracellular space"/>
    <property type="evidence" value="ECO:0007669"/>
    <property type="project" value="InterPro"/>
</dbReference>
<evidence type="ECO:0000313" key="8">
    <source>
        <dbReference type="Proteomes" id="UP000728032"/>
    </source>
</evidence>
<sequence length="379" mass="43279">MRMNDQTECSPQSSNALGLTLLTHIFRTDHTNSNIVISPLSISAILTILYHGSKQSSRQELAKYLKYEHLDDNKVMNEWKHIFKNTMQTNVLIAHGLFVSQGFQMTDLFRDRITKSYAANIDSVDFGAKETIDTINAYIADKTKGKVRNFLEAVDPKSLLLLVNAVHFKGQWLRPFEPKETKLEVFNNFGTKPVKVSTMKMEKQKYNYYIDNKHNYELLGIPYSGKTLDFFIILPKNGNKESLNKLLNWLTIEKLDKQIKNATEQECDILLPKFSTDSSYKLKSKLKELGLHTIFTSKADFSNINGHKGLHVSELIHKSVIEVNEEGTEASAASGAELMLFSSLSLDSIDFHVNRPFIYFIRNRNNGIILFMGIINQLK</sequence>
<dbReference type="AlphaFoldDB" id="A0A7R9LLQ5"/>
<dbReference type="EMBL" id="CAJPVJ010001531">
    <property type="protein sequence ID" value="CAG2164883.1"/>
    <property type="molecule type" value="Genomic_DNA"/>
</dbReference>
<protein>
    <recommendedName>
        <fullName evidence="6">Serpin domain-containing protein</fullName>
    </recommendedName>
</protein>
<organism evidence="7">
    <name type="scientific">Oppiella nova</name>
    <dbReference type="NCBI Taxonomy" id="334625"/>
    <lineage>
        <taxon>Eukaryota</taxon>
        <taxon>Metazoa</taxon>
        <taxon>Ecdysozoa</taxon>
        <taxon>Arthropoda</taxon>
        <taxon>Chelicerata</taxon>
        <taxon>Arachnida</taxon>
        <taxon>Acari</taxon>
        <taxon>Acariformes</taxon>
        <taxon>Sarcoptiformes</taxon>
        <taxon>Oribatida</taxon>
        <taxon>Brachypylina</taxon>
        <taxon>Oppioidea</taxon>
        <taxon>Oppiidae</taxon>
        <taxon>Oppiella</taxon>
    </lineage>
</organism>
<dbReference type="CDD" id="cd00172">
    <property type="entry name" value="serpin"/>
    <property type="match status" value="1"/>
</dbReference>
<accession>A0A7R9LLQ5</accession>
<dbReference type="GO" id="GO:0004867">
    <property type="term" value="F:serine-type endopeptidase inhibitor activity"/>
    <property type="evidence" value="ECO:0007669"/>
    <property type="project" value="UniProtKB-KW"/>
</dbReference>
<evidence type="ECO:0000256" key="3">
    <source>
        <dbReference type="ARBA" id="ARBA00022900"/>
    </source>
</evidence>
<dbReference type="Gene3D" id="3.30.497.10">
    <property type="entry name" value="Antithrombin, subunit I, domain 2"/>
    <property type="match status" value="1"/>
</dbReference>
<keyword evidence="2" id="KW-0646">Protease inhibitor</keyword>
<dbReference type="PROSITE" id="PS00284">
    <property type="entry name" value="SERPIN"/>
    <property type="match status" value="1"/>
</dbReference>
<evidence type="ECO:0000256" key="4">
    <source>
        <dbReference type="ARBA" id="ARBA00023180"/>
    </source>
</evidence>
<dbReference type="InterPro" id="IPR042185">
    <property type="entry name" value="Serpin_sf_2"/>
</dbReference>
<evidence type="ECO:0000256" key="1">
    <source>
        <dbReference type="ARBA" id="ARBA00009500"/>
    </source>
</evidence>
<feature type="domain" description="Serpin" evidence="6">
    <location>
        <begin position="19"/>
        <end position="378"/>
    </location>
</feature>
<dbReference type="SMART" id="SM00093">
    <property type="entry name" value="SERPIN"/>
    <property type="match status" value="1"/>
</dbReference>
<evidence type="ECO:0000256" key="5">
    <source>
        <dbReference type="RuleBase" id="RU000411"/>
    </source>
</evidence>
<dbReference type="Pfam" id="PF00079">
    <property type="entry name" value="Serpin"/>
    <property type="match status" value="1"/>
</dbReference>
<gene>
    <name evidence="7" type="ORF">ONB1V03_LOCUS4430</name>
</gene>
<dbReference type="InterPro" id="IPR023795">
    <property type="entry name" value="Serpin_CS"/>
</dbReference>
<keyword evidence="8" id="KW-1185">Reference proteome</keyword>
<dbReference type="InterPro" id="IPR000215">
    <property type="entry name" value="Serpin_fam"/>
</dbReference>
<dbReference type="PANTHER" id="PTHR11461">
    <property type="entry name" value="SERINE PROTEASE INHIBITOR, SERPIN"/>
    <property type="match status" value="1"/>
</dbReference>
<dbReference type="SUPFAM" id="SSF56574">
    <property type="entry name" value="Serpins"/>
    <property type="match status" value="1"/>
</dbReference>
<reference evidence="7" key="1">
    <citation type="submission" date="2020-11" db="EMBL/GenBank/DDBJ databases">
        <authorList>
            <person name="Tran Van P."/>
        </authorList>
    </citation>
    <scope>NUCLEOTIDE SEQUENCE</scope>
</reference>